<evidence type="ECO:0000313" key="1">
    <source>
        <dbReference type="EMBL" id="MCD7041873.1"/>
    </source>
</evidence>
<accession>A0ABS8R2H9</accession>
<gene>
    <name evidence="1" type="ORF">LRQ20_26605</name>
</gene>
<name>A0ABS8R2H9_9PSED</name>
<reference evidence="1 2" key="2">
    <citation type="journal article" date="2023" name="Plant Pathol.">
        <title>Dismantling and reorganizing Pseudomonas marginalis sensu#lato.</title>
        <authorList>
            <person name="Sawada H."/>
            <person name="Fujikawa T."/>
            <person name="Satou M."/>
        </authorList>
    </citation>
    <scope>NUCLEOTIDE SEQUENCE [LARGE SCALE GENOMIC DNA]</scope>
    <source>
        <strain evidence="1 2">MAFF 311096</strain>
    </source>
</reference>
<dbReference type="RefSeq" id="WP_074845502.1">
    <property type="nucleotide sequence ID" value="NZ_CP173614.1"/>
</dbReference>
<organism evidence="1 2">
    <name type="scientific">Pseudomonas petroselini</name>
    <dbReference type="NCBI Taxonomy" id="2899822"/>
    <lineage>
        <taxon>Bacteria</taxon>
        <taxon>Pseudomonadati</taxon>
        <taxon>Pseudomonadota</taxon>
        <taxon>Gammaproteobacteria</taxon>
        <taxon>Pseudomonadales</taxon>
        <taxon>Pseudomonadaceae</taxon>
        <taxon>Pseudomonas</taxon>
    </lineage>
</organism>
<comment type="caution">
    <text evidence="1">The sequence shown here is derived from an EMBL/GenBank/DDBJ whole genome shotgun (WGS) entry which is preliminary data.</text>
</comment>
<reference evidence="1 2" key="1">
    <citation type="journal article" date="2022" name="Int. J. Syst. Evol. Microbiol.">
        <title>Pseudomonas petroselini sp. nov., a pathogen causing bacterial rot of parsley in Japan.</title>
        <authorList>
            <person name="Sawada H."/>
            <person name="Fujikawa T."/>
            <person name="Osada S."/>
            <person name="Satou M."/>
        </authorList>
    </citation>
    <scope>NUCLEOTIDE SEQUENCE [LARGE SCALE GENOMIC DNA]</scope>
    <source>
        <strain evidence="1 2">MAFF 311096</strain>
    </source>
</reference>
<sequence>MIFHASIPADNPQRVAEVMAEIWGGEAFRFPPWPGAYVAIAGDDRGTTCEVYPRSQTMARGDGEQPAWPKVDEMPSEFTVHHIAVMTEKSEEEILALAQREGWRALRCSRGHFFDVIEMWVENRMLVEVLTKEMQVDYRKNVNMEMWRWTKEEPPVAV</sequence>
<dbReference type="Proteomes" id="UP001154922">
    <property type="component" value="Unassembled WGS sequence"/>
</dbReference>
<keyword evidence="2" id="KW-1185">Reference proteome</keyword>
<dbReference type="EMBL" id="JAJOZI010000174">
    <property type="protein sequence ID" value="MCD7041873.1"/>
    <property type="molecule type" value="Genomic_DNA"/>
</dbReference>
<protein>
    <recommendedName>
        <fullName evidence="3">VOC domain-containing protein</fullName>
    </recommendedName>
</protein>
<evidence type="ECO:0000313" key="2">
    <source>
        <dbReference type="Proteomes" id="UP001154922"/>
    </source>
</evidence>
<proteinExistence type="predicted"/>
<evidence type="ECO:0008006" key="3">
    <source>
        <dbReference type="Google" id="ProtNLM"/>
    </source>
</evidence>